<dbReference type="EMBL" id="CP113117">
    <property type="protein sequence ID" value="WAD00674.1"/>
    <property type="molecule type" value="Genomic_DNA"/>
</dbReference>
<dbReference type="RefSeq" id="WP_015473228.1">
    <property type="nucleotide sequence ID" value="NZ_BBOW01000056.1"/>
</dbReference>
<accession>A0AB38X222</accession>
<dbReference type="AlphaFoldDB" id="A0AB38X222"/>
<sequence>MTTDNLPAQFPNDPTSLEAIDRFRSLMLNYRSAVQVVRTKIHYLDQEYQIQNGHTLVDS</sequence>
<dbReference type="Proteomes" id="UP001164768">
    <property type="component" value="Chromosome"/>
</dbReference>
<evidence type="ECO:0000313" key="2">
    <source>
        <dbReference type="Proteomes" id="UP001164768"/>
    </source>
</evidence>
<proteinExistence type="predicted"/>
<evidence type="ECO:0000313" key="1">
    <source>
        <dbReference type="EMBL" id="WAD00674.1"/>
    </source>
</evidence>
<gene>
    <name evidence="1" type="ORF">ORR04_06910</name>
</gene>
<name>A0AB38X222_LEVBR</name>
<protein>
    <submittedName>
        <fullName evidence="1">Uncharacterized protein</fullName>
    </submittedName>
</protein>
<reference evidence="1" key="1">
    <citation type="submission" date="2022-11" db="EMBL/GenBank/DDBJ databases">
        <title>Whole genome sequence of Levilactobacillus brevis SMB091.</title>
        <authorList>
            <person name="Kim J.-M."/>
            <person name="Kim O.-C."/>
            <person name="Choi Y.H."/>
            <person name="Han N.S."/>
            <person name="Hurh B."/>
        </authorList>
    </citation>
    <scope>NUCLEOTIDE SEQUENCE</scope>
    <source>
        <strain evidence="1">SMB091</strain>
    </source>
</reference>
<organism evidence="1 2">
    <name type="scientific">Levilactobacillus brevis</name>
    <name type="common">Lactobacillus brevis</name>
    <dbReference type="NCBI Taxonomy" id="1580"/>
    <lineage>
        <taxon>Bacteria</taxon>
        <taxon>Bacillati</taxon>
        <taxon>Bacillota</taxon>
        <taxon>Bacilli</taxon>
        <taxon>Lactobacillales</taxon>
        <taxon>Lactobacillaceae</taxon>
        <taxon>Levilactobacillus</taxon>
    </lineage>
</organism>